<protein>
    <submittedName>
        <fullName evidence="8">Replication Factor A 28 kDa subunit</fullName>
    </submittedName>
</protein>
<dbReference type="SUPFAM" id="SSF50249">
    <property type="entry name" value="Nucleic acid-binding proteins"/>
    <property type="match status" value="1"/>
</dbReference>
<evidence type="ECO:0000256" key="1">
    <source>
        <dbReference type="ARBA" id="ARBA00004123"/>
    </source>
</evidence>
<dbReference type="PIRSF" id="PIRSF036949">
    <property type="entry name" value="RPA32"/>
    <property type="match status" value="1"/>
</dbReference>
<organism evidence="8 9">
    <name type="scientific">Trypanosoma theileri</name>
    <dbReference type="NCBI Taxonomy" id="67003"/>
    <lineage>
        <taxon>Eukaryota</taxon>
        <taxon>Discoba</taxon>
        <taxon>Euglenozoa</taxon>
        <taxon>Kinetoplastea</taxon>
        <taxon>Metakinetoplastina</taxon>
        <taxon>Trypanosomatida</taxon>
        <taxon>Trypanosomatidae</taxon>
        <taxon>Trypanosoma</taxon>
    </lineage>
</organism>
<feature type="region of interest" description="Disordered" evidence="6">
    <location>
        <begin position="1"/>
        <end position="29"/>
    </location>
</feature>
<dbReference type="SUPFAM" id="SSF46785">
    <property type="entry name" value="Winged helix' DNA-binding domain"/>
    <property type="match status" value="1"/>
</dbReference>
<dbReference type="OrthoDB" id="25571at2759"/>
<dbReference type="RefSeq" id="XP_028882140.1">
    <property type="nucleotide sequence ID" value="XM_029026444.1"/>
</dbReference>
<dbReference type="InterPro" id="IPR036390">
    <property type="entry name" value="WH_DNA-bd_sf"/>
</dbReference>
<comment type="similarity">
    <text evidence="2">Belongs to the replication factor A protein 2 family.</text>
</comment>
<comment type="caution">
    <text evidence="8">The sequence shown here is derived from an EMBL/GenBank/DDBJ whole genome shotgun (WGS) entry which is preliminary data.</text>
</comment>
<evidence type="ECO:0000256" key="3">
    <source>
        <dbReference type="ARBA" id="ARBA00022705"/>
    </source>
</evidence>
<feature type="domain" description="Replication protein A C-terminal" evidence="7">
    <location>
        <begin position="157"/>
        <end position="254"/>
    </location>
</feature>
<dbReference type="GO" id="GO:0000724">
    <property type="term" value="P:double-strand break repair via homologous recombination"/>
    <property type="evidence" value="ECO:0007669"/>
    <property type="project" value="TreeGrafter"/>
</dbReference>
<reference evidence="8 9" key="1">
    <citation type="submission" date="2017-03" db="EMBL/GenBank/DDBJ databases">
        <title>An alternative strategy for trypanosome survival in the mammalian bloodstream revealed through genome and transcriptome analysis of the ubiquitous bovine parasite Trypanosoma (Megatrypanum) theileri.</title>
        <authorList>
            <person name="Kelly S."/>
            <person name="Ivens A."/>
            <person name="Mott A."/>
            <person name="O'Neill E."/>
            <person name="Emms D."/>
            <person name="Macleod O."/>
            <person name="Voorheis P."/>
            <person name="Matthews J."/>
            <person name="Matthews K."/>
            <person name="Carrington M."/>
        </authorList>
    </citation>
    <scope>NUCLEOTIDE SEQUENCE [LARGE SCALE GENOMIC DNA]</scope>
    <source>
        <strain evidence="8">Edinburgh</strain>
    </source>
</reference>
<comment type="subcellular location">
    <subcellularLocation>
        <location evidence="1">Nucleus</location>
    </subcellularLocation>
</comment>
<dbReference type="GO" id="GO:0035861">
    <property type="term" value="C:site of double-strand break"/>
    <property type="evidence" value="ECO:0007669"/>
    <property type="project" value="TreeGrafter"/>
</dbReference>
<keyword evidence="4" id="KW-0238">DNA-binding</keyword>
<proteinExistence type="inferred from homology"/>
<evidence type="ECO:0000313" key="8">
    <source>
        <dbReference type="EMBL" id="ORC88074.1"/>
    </source>
</evidence>
<dbReference type="AlphaFoldDB" id="A0A1X0NTN7"/>
<dbReference type="GO" id="GO:0006289">
    <property type="term" value="P:nucleotide-excision repair"/>
    <property type="evidence" value="ECO:0007669"/>
    <property type="project" value="TreeGrafter"/>
</dbReference>
<gene>
    <name evidence="8" type="ORF">TM35_000181310</name>
</gene>
<dbReference type="PANTHER" id="PTHR13989">
    <property type="entry name" value="REPLICATION PROTEIN A-RELATED"/>
    <property type="match status" value="1"/>
</dbReference>
<dbReference type="STRING" id="67003.A0A1X0NTN7"/>
<dbReference type="Pfam" id="PF08784">
    <property type="entry name" value="RPA_C"/>
    <property type="match status" value="1"/>
</dbReference>
<evidence type="ECO:0000313" key="9">
    <source>
        <dbReference type="Proteomes" id="UP000192257"/>
    </source>
</evidence>
<evidence type="ECO:0000256" key="4">
    <source>
        <dbReference type="ARBA" id="ARBA00023125"/>
    </source>
</evidence>
<dbReference type="GO" id="GO:0005662">
    <property type="term" value="C:DNA replication factor A complex"/>
    <property type="evidence" value="ECO:0007669"/>
    <property type="project" value="TreeGrafter"/>
</dbReference>
<dbReference type="InterPro" id="IPR014646">
    <property type="entry name" value="Rfa2/RPA32"/>
</dbReference>
<dbReference type="GeneID" id="39986224"/>
<dbReference type="CDD" id="cd04478">
    <property type="entry name" value="RPA2_DBD_D"/>
    <property type="match status" value="1"/>
</dbReference>
<dbReference type="Gene3D" id="2.40.50.140">
    <property type="entry name" value="Nucleic acid-binding proteins"/>
    <property type="match status" value="1"/>
</dbReference>
<keyword evidence="5" id="KW-0539">Nucleus</keyword>
<dbReference type="InterPro" id="IPR012340">
    <property type="entry name" value="NA-bd_OB-fold"/>
</dbReference>
<evidence type="ECO:0000259" key="7">
    <source>
        <dbReference type="Pfam" id="PF08784"/>
    </source>
</evidence>
<dbReference type="GO" id="GO:0006260">
    <property type="term" value="P:DNA replication"/>
    <property type="evidence" value="ECO:0007669"/>
    <property type="project" value="UniProtKB-KW"/>
</dbReference>
<evidence type="ECO:0000256" key="2">
    <source>
        <dbReference type="ARBA" id="ARBA00007815"/>
    </source>
</evidence>
<dbReference type="PANTHER" id="PTHR13989:SF16">
    <property type="entry name" value="REPLICATION PROTEIN A2"/>
    <property type="match status" value="1"/>
</dbReference>
<evidence type="ECO:0000256" key="6">
    <source>
        <dbReference type="SAM" id="MobiDB-lite"/>
    </source>
</evidence>
<keyword evidence="9" id="KW-1185">Reference proteome</keyword>
<dbReference type="Proteomes" id="UP000192257">
    <property type="component" value="Unassembled WGS sequence"/>
</dbReference>
<feature type="compositionally biased region" description="Low complexity" evidence="6">
    <location>
        <begin position="7"/>
        <end position="21"/>
    </location>
</feature>
<dbReference type="Gene3D" id="1.10.10.10">
    <property type="entry name" value="Winged helix-like DNA-binding domain superfamily/Winged helix DNA-binding domain"/>
    <property type="match status" value="1"/>
</dbReference>
<dbReference type="InterPro" id="IPR036388">
    <property type="entry name" value="WH-like_DNA-bd_sf"/>
</dbReference>
<name>A0A1X0NTN7_9TRYP</name>
<dbReference type="VEuPathDB" id="TriTrypDB:TM35_000181310"/>
<keyword evidence="3" id="KW-0235">DNA replication</keyword>
<accession>A0A1X0NTN7</accession>
<evidence type="ECO:0000256" key="5">
    <source>
        <dbReference type="ARBA" id="ARBA00023242"/>
    </source>
</evidence>
<dbReference type="GO" id="GO:0003697">
    <property type="term" value="F:single-stranded DNA binding"/>
    <property type="evidence" value="ECO:0007669"/>
    <property type="project" value="TreeGrafter"/>
</dbReference>
<dbReference type="EMBL" id="NBCO01000018">
    <property type="protein sequence ID" value="ORC88074.1"/>
    <property type="molecule type" value="Genomic_DNA"/>
</dbReference>
<dbReference type="InterPro" id="IPR040260">
    <property type="entry name" value="RFA2-like"/>
</dbReference>
<dbReference type="InterPro" id="IPR014892">
    <property type="entry name" value="RPA_C"/>
</dbReference>
<dbReference type="GO" id="GO:0000781">
    <property type="term" value="C:chromosome, telomeric region"/>
    <property type="evidence" value="ECO:0007669"/>
    <property type="project" value="TreeGrafter"/>
</dbReference>
<sequence>MNLSDHGFGTQGNAAGAAGSGNQPQRRAHPIRPVTIKQLLGAQRVGDGVMVVDGREITQAAVVGRVVGYEDDSTGRVAGAVTAKHYGYRISDGTGIVVVRQWMTAEHEEAPLPLQCFVRAGGTVKVWQDAIIVTGTVRLVSDCNELNYHYLDAILTHLRLTQGNRHAKTEAATPAVSNTASAVGGQNILPGGDTKVYATTVLLNAIKQNARGDEGLSMDELTAVAKKYGFSGSDVRAALRSLAAEGSVYQTHDNRFNV</sequence>